<evidence type="ECO:0000313" key="2">
    <source>
        <dbReference type="EMBL" id="GIY41022.1"/>
    </source>
</evidence>
<name>A0AAV4T8G8_9ARAC</name>
<feature type="chain" id="PRO_5043898848" evidence="1">
    <location>
        <begin position="25"/>
        <end position="98"/>
    </location>
</feature>
<keyword evidence="3" id="KW-1185">Reference proteome</keyword>
<proteinExistence type="predicted"/>
<keyword evidence="1" id="KW-0732">Signal</keyword>
<comment type="caution">
    <text evidence="2">The sequence shown here is derived from an EMBL/GenBank/DDBJ whole genome shotgun (WGS) entry which is preliminary data.</text>
</comment>
<evidence type="ECO:0000313" key="3">
    <source>
        <dbReference type="Proteomes" id="UP001054837"/>
    </source>
</evidence>
<organism evidence="2 3">
    <name type="scientific">Caerostris darwini</name>
    <dbReference type="NCBI Taxonomy" id="1538125"/>
    <lineage>
        <taxon>Eukaryota</taxon>
        <taxon>Metazoa</taxon>
        <taxon>Ecdysozoa</taxon>
        <taxon>Arthropoda</taxon>
        <taxon>Chelicerata</taxon>
        <taxon>Arachnida</taxon>
        <taxon>Araneae</taxon>
        <taxon>Araneomorphae</taxon>
        <taxon>Entelegynae</taxon>
        <taxon>Araneoidea</taxon>
        <taxon>Araneidae</taxon>
        <taxon>Caerostris</taxon>
    </lineage>
</organism>
<dbReference type="Proteomes" id="UP001054837">
    <property type="component" value="Unassembled WGS sequence"/>
</dbReference>
<reference evidence="2 3" key="1">
    <citation type="submission" date="2021-06" db="EMBL/GenBank/DDBJ databases">
        <title>Caerostris darwini draft genome.</title>
        <authorList>
            <person name="Kono N."/>
            <person name="Arakawa K."/>
        </authorList>
    </citation>
    <scope>NUCLEOTIDE SEQUENCE [LARGE SCALE GENOMIC DNA]</scope>
</reference>
<sequence>MRHFYFNHFCLLLCICDILELVWAHHSLNMTFSGLGVHIIPTCDNDVCDDIIPNCDNDVCDDIIPNCNNDVCDGILPNSDNDLKQWSNLKECDSYRHL</sequence>
<dbReference type="AlphaFoldDB" id="A0AAV4T8G8"/>
<gene>
    <name evidence="2" type="ORF">CDAR_168701</name>
</gene>
<dbReference type="EMBL" id="BPLQ01009022">
    <property type="protein sequence ID" value="GIY41022.1"/>
    <property type="molecule type" value="Genomic_DNA"/>
</dbReference>
<feature type="signal peptide" evidence="1">
    <location>
        <begin position="1"/>
        <end position="24"/>
    </location>
</feature>
<evidence type="ECO:0000256" key="1">
    <source>
        <dbReference type="SAM" id="SignalP"/>
    </source>
</evidence>
<accession>A0AAV4T8G8</accession>
<protein>
    <submittedName>
        <fullName evidence="2">Uncharacterized protein</fullName>
    </submittedName>
</protein>